<evidence type="ECO:0000256" key="1">
    <source>
        <dbReference type="SAM" id="MobiDB-lite"/>
    </source>
</evidence>
<keyword evidence="3" id="KW-1185">Reference proteome</keyword>
<sequence>MGLAAGHQTLAGDIPAHIPDDVRGFVRAFGVPQTLKDYAEIVSRQRVDLNCMTAAQKYILKNHIVIFKSIRAGTMPPPDAWNAFVAAAPHDVATDSPSRLAPQSAIGEDETVAQTLQHKQVSTSSRRLLDVNRSEDERGAKRHCSAALQPSNMQSLQPQIFILSQNTDDSMPLVPGLAPPAICALSREKPYTAVPKRRGRGGARPGAGAKPGNKNALGNRGRRCAPPQQGALQVQVKPEDGHWYKAARRDLQLNHDSQPKEARSVSAPCIHLVTTQSNVQQKLNMLGPGWQVVTSLRQSAAQATVYVEVPPKPPSTVEVPPGARAGGALIQKHAAEIGFSKIPDLNDNATDENLEGAKTNNTGFVASPSKASGGASILSLI</sequence>
<evidence type="ECO:0000313" key="3">
    <source>
        <dbReference type="Proteomes" id="UP001190700"/>
    </source>
</evidence>
<reference evidence="2 3" key="1">
    <citation type="journal article" date="2015" name="Genome Biol. Evol.">
        <title>Comparative Genomics of a Bacterivorous Green Alga Reveals Evolutionary Causalities and Consequences of Phago-Mixotrophic Mode of Nutrition.</title>
        <authorList>
            <person name="Burns J.A."/>
            <person name="Paasch A."/>
            <person name="Narechania A."/>
            <person name="Kim E."/>
        </authorList>
    </citation>
    <scope>NUCLEOTIDE SEQUENCE [LARGE SCALE GENOMIC DNA]</scope>
    <source>
        <strain evidence="2 3">PLY_AMNH</strain>
    </source>
</reference>
<proteinExistence type="predicted"/>
<accession>A0AAE0LBX8</accession>
<dbReference type="AlphaFoldDB" id="A0AAE0LBX8"/>
<evidence type="ECO:0000313" key="2">
    <source>
        <dbReference type="EMBL" id="KAK3279169.1"/>
    </source>
</evidence>
<protein>
    <submittedName>
        <fullName evidence="2">Uncharacterized protein</fullName>
    </submittedName>
</protein>
<dbReference type="EMBL" id="LGRX02005098">
    <property type="protein sequence ID" value="KAK3279169.1"/>
    <property type="molecule type" value="Genomic_DNA"/>
</dbReference>
<name>A0AAE0LBX8_9CHLO</name>
<dbReference type="Proteomes" id="UP001190700">
    <property type="component" value="Unassembled WGS sequence"/>
</dbReference>
<comment type="caution">
    <text evidence="2">The sequence shown here is derived from an EMBL/GenBank/DDBJ whole genome shotgun (WGS) entry which is preliminary data.</text>
</comment>
<gene>
    <name evidence="2" type="ORF">CYMTET_12932</name>
</gene>
<organism evidence="2 3">
    <name type="scientific">Cymbomonas tetramitiformis</name>
    <dbReference type="NCBI Taxonomy" id="36881"/>
    <lineage>
        <taxon>Eukaryota</taxon>
        <taxon>Viridiplantae</taxon>
        <taxon>Chlorophyta</taxon>
        <taxon>Pyramimonadophyceae</taxon>
        <taxon>Pyramimonadales</taxon>
        <taxon>Pyramimonadaceae</taxon>
        <taxon>Cymbomonas</taxon>
    </lineage>
</organism>
<feature type="region of interest" description="Disordered" evidence="1">
    <location>
        <begin position="194"/>
        <end position="232"/>
    </location>
</feature>